<dbReference type="PANTHER" id="PTHR46910">
    <property type="entry name" value="TRANSCRIPTION FACTOR PDR1"/>
    <property type="match status" value="1"/>
</dbReference>
<dbReference type="AlphaFoldDB" id="A0A9P8U977"/>
<feature type="region of interest" description="Disordered" evidence="2">
    <location>
        <begin position="561"/>
        <end position="626"/>
    </location>
</feature>
<feature type="region of interest" description="Disordered" evidence="2">
    <location>
        <begin position="87"/>
        <end position="116"/>
    </location>
</feature>
<keyword evidence="5" id="KW-1185">Reference proteome</keyword>
<accession>A0A9P8U977</accession>
<dbReference type="EMBL" id="JAGPXC010000010">
    <property type="protein sequence ID" value="KAH6645994.1"/>
    <property type="molecule type" value="Genomic_DNA"/>
</dbReference>
<dbReference type="CDD" id="cd12148">
    <property type="entry name" value="fungal_TF_MHR"/>
    <property type="match status" value="1"/>
</dbReference>
<gene>
    <name evidence="4" type="ORF">BKA67DRAFT_540987</name>
</gene>
<proteinExistence type="predicted"/>
<dbReference type="GeneID" id="70129742"/>
<evidence type="ECO:0000256" key="2">
    <source>
        <dbReference type="SAM" id="MobiDB-lite"/>
    </source>
</evidence>
<dbReference type="GO" id="GO:0003677">
    <property type="term" value="F:DNA binding"/>
    <property type="evidence" value="ECO:0007669"/>
    <property type="project" value="InterPro"/>
</dbReference>
<evidence type="ECO:0000256" key="1">
    <source>
        <dbReference type="ARBA" id="ARBA00023242"/>
    </source>
</evidence>
<dbReference type="InterPro" id="IPR007219">
    <property type="entry name" value="XnlR_reg_dom"/>
</dbReference>
<dbReference type="RefSeq" id="XP_045952508.1">
    <property type="nucleotide sequence ID" value="XM_046100850.1"/>
</dbReference>
<evidence type="ECO:0000259" key="3">
    <source>
        <dbReference type="SMART" id="SM00906"/>
    </source>
</evidence>
<dbReference type="GO" id="GO:0008270">
    <property type="term" value="F:zinc ion binding"/>
    <property type="evidence" value="ECO:0007669"/>
    <property type="project" value="InterPro"/>
</dbReference>
<dbReference type="GO" id="GO:0006351">
    <property type="term" value="P:DNA-templated transcription"/>
    <property type="evidence" value="ECO:0007669"/>
    <property type="project" value="InterPro"/>
</dbReference>
<evidence type="ECO:0000313" key="4">
    <source>
        <dbReference type="EMBL" id="KAH6645994.1"/>
    </source>
</evidence>
<sequence>MSDTTSPGLDDWSSHTEPARSPTQLQHPAKRRRTDSRGHASREIGLMRNGGNSGLPRFIGSGSGIHFIRTVYDVLARSALGSRPVDRNQVQGDIVPGEDDELVDPAPDIVETPGTRSRAPFWRQDEVVEDPSQGAPTIDFDNLVLWTKSYFENWHSTFPFLHGPEVLATFERVATIGIFNISEADATIVRSLVSISLADARQTGTNRAAVPTSLVFLNQEHIASSMVFALGCPASLKSIQAAVCVQLFLVSMLKFNMASRLGGIIVRMSFHLGLYRCPVRYPNFSPQEAAMRKRIWWSIYCLERIVCQSLGHPLGIVDDDSDVCLPSHESHRQHPSSGSTENDPLLFLTLLSKHARIRGLILELRHKSIAIRHDTVDRAMVVQSELAKWTNDVHDRTDDREDFQNEGESVVKELISPSQKVLLSIMHHESTITLFRPLLASETKSPASQAALQTCIGASRALIDTVITNNPRQSGKSIHNIMVWPLLTWSVWMSCFILTYAALEGETTISSAQKYAKKALYILKQLSARGTVWPESCAHGVEHLVSALKGKQEEGHVTVVEGARIPTLSQETRQTRNNANTTDRNSSQTVPQDKNSLDNELHSGTPVTPQPQQNGRSSSSVMPGAVHGGEEHVFQFRSPFDSTQFIPNNGQFPMTENPSGTDLYNQEWFDPLGALDFSNFAQVGTSDSTLGYGLF</sequence>
<dbReference type="InterPro" id="IPR050987">
    <property type="entry name" value="AtrR-like"/>
</dbReference>
<evidence type="ECO:0000313" key="5">
    <source>
        <dbReference type="Proteomes" id="UP000758603"/>
    </source>
</evidence>
<organism evidence="4 5">
    <name type="scientific">Truncatella angustata</name>
    <dbReference type="NCBI Taxonomy" id="152316"/>
    <lineage>
        <taxon>Eukaryota</taxon>
        <taxon>Fungi</taxon>
        <taxon>Dikarya</taxon>
        <taxon>Ascomycota</taxon>
        <taxon>Pezizomycotina</taxon>
        <taxon>Sordariomycetes</taxon>
        <taxon>Xylariomycetidae</taxon>
        <taxon>Amphisphaeriales</taxon>
        <taxon>Sporocadaceae</taxon>
        <taxon>Truncatella</taxon>
    </lineage>
</organism>
<comment type="caution">
    <text evidence="4">The sequence shown here is derived from an EMBL/GenBank/DDBJ whole genome shotgun (WGS) entry which is preliminary data.</text>
</comment>
<protein>
    <submittedName>
        <fullName evidence="4">Fungal-specific transcription factor domain-containing protein</fullName>
    </submittedName>
</protein>
<reference evidence="4" key="1">
    <citation type="journal article" date="2021" name="Nat. Commun.">
        <title>Genetic determinants of endophytism in the Arabidopsis root mycobiome.</title>
        <authorList>
            <person name="Mesny F."/>
            <person name="Miyauchi S."/>
            <person name="Thiergart T."/>
            <person name="Pickel B."/>
            <person name="Atanasova L."/>
            <person name="Karlsson M."/>
            <person name="Huettel B."/>
            <person name="Barry K.W."/>
            <person name="Haridas S."/>
            <person name="Chen C."/>
            <person name="Bauer D."/>
            <person name="Andreopoulos W."/>
            <person name="Pangilinan J."/>
            <person name="LaButti K."/>
            <person name="Riley R."/>
            <person name="Lipzen A."/>
            <person name="Clum A."/>
            <person name="Drula E."/>
            <person name="Henrissat B."/>
            <person name="Kohler A."/>
            <person name="Grigoriev I.V."/>
            <person name="Martin F.M."/>
            <person name="Hacquard S."/>
        </authorList>
    </citation>
    <scope>NUCLEOTIDE SEQUENCE</scope>
    <source>
        <strain evidence="4">MPI-SDFR-AT-0073</strain>
    </source>
</reference>
<feature type="compositionally biased region" description="Polar residues" evidence="2">
    <location>
        <begin position="567"/>
        <end position="594"/>
    </location>
</feature>
<dbReference type="GO" id="GO:0003700">
    <property type="term" value="F:DNA-binding transcription factor activity"/>
    <property type="evidence" value="ECO:0007669"/>
    <property type="project" value="InterPro"/>
</dbReference>
<keyword evidence="1" id="KW-0539">Nucleus</keyword>
<feature type="region of interest" description="Disordered" evidence="2">
    <location>
        <begin position="1"/>
        <end position="53"/>
    </location>
</feature>
<dbReference type="OrthoDB" id="189997at2759"/>
<dbReference type="SMART" id="SM00906">
    <property type="entry name" value="Fungal_trans"/>
    <property type="match status" value="1"/>
</dbReference>
<dbReference type="Proteomes" id="UP000758603">
    <property type="component" value="Unassembled WGS sequence"/>
</dbReference>
<feature type="domain" description="Xylanolytic transcriptional activator regulatory" evidence="3">
    <location>
        <begin position="258"/>
        <end position="332"/>
    </location>
</feature>
<dbReference type="PANTHER" id="PTHR46910:SF9">
    <property type="entry name" value="MISCELLANEOUS ZN(II)2CYS6 TRANSCRIPTION FACTOR (EUROFUNG)"/>
    <property type="match status" value="1"/>
</dbReference>
<dbReference type="Pfam" id="PF04082">
    <property type="entry name" value="Fungal_trans"/>
    <property type="match status" value="1"/>
</dbReference>
<feature type="compositionally biased region" description="Polar residues" evidence="2">
    <location>
        <begin position="605"/>
        <end position="621"/>
    </location>
</feature>
<name>A0A9P8U977_9PEZI</name>